<dbReference type="HAMAP" id="MF_00236">
    <property type="entry name" value="TatA_E"/>
    <property type="match status" value="1"/>
</dbReference>
<organism evidence="11 12">
    <name type="scientific">Salinicola socius</name>
    <dbReference type="NCBI Taxonomy" id="404433"/>
    <lineage>
        <taxon>Bacteria</taxon>
        <taxon>Pseudomonadati</taxon>
        <taxon>Pseudomonadota</taxon>
        <taxon>Gammaproteobacteria</taxon>
        <taxon>Oceanospirillales</taxon>
        <taxon>Halomonadaceae</taxon>
        <taxon>Salinicola</taxon>
    </lineage>
</organism>
<dbReference type="NCBIfam" id="NF002813">
    <property type="entry name" value="PRK02958.1"/>
    <property type="match status" value="1"/>
</dbReference>
<dbReference type="NCBIfam" id="TIGR01411">
    <property type="entry name" value="tatAE"/>
    <property type="match status" value="1"/>
</dbReference>
<keyword evidence="5 9" id="KW-0653">Protein transport</keyword>
<evidence type="ECO:0000256" key="1">
    <source>
        <dbReference type="ARBA" id="ARBA00004162"/>
    </source>
</evidence>
<gene>
    <name evidence="9" type="primary">tatA</name>
    <name evidence="11" type="ORF">BTW07_00265</name>
</gene>
<feature type="compositionally biased region" description="Polar residues" evidence="10">
    <location>
        <begin position="54"/>
        <end position="81"/>
    </location>
</feature>
<name>A0A1Q8SX34_9GAMM</name>
<evidence type="ECO:0000256" key="2">
    <source>
        <dbReference type="ARBA" id="ARBA00022448"/>
    </source>
</evidence>
<comment type="subunit">
    <text evidence="9">The Tat system comprises two distinct complexes: a TatABC complex, containing multiple copies of TatA, TatB and TatC subunits, and a separate TatA complex, containing only TatA subunits. Substrates initially bind to the TatABC complex, which probably triggers association of the separate TatA complex to form the active translocon.</text>
</comment>
<evidence type="ECO:0000256" key="3">
    <source>
        <dbReference type="ARBA" id="ARBA00022475"/>
    </source>
</evidence>
<keyword evidence="2 9" id="KW-0813">Transport</keyword>
<accession>A0A1Q8SX34</accession>
<dbReference type="InterPro" id="IPR006312">
    <property type="entry name" value="TatA/E"/>
</dbReference>
<dbReference type="EMBL" id="MSDO01000001">
    <property type="protein sequence ID" value="OLO05977.1"/>
    <property type="molecule type" value="Genomic_DNA"/>
</dbReference>
<dbReference type="Pfam" id="PF02416">
    <property type="entry name" value="TatA_B_E"/>
    <property type="match status" value="1"/>
</dbReference>
<evidence type="ECO:0000256" key="4">
    <source>
        <dbReference type="ARBA" id="ARBA00022692"/>
    </source>
</evidence>
<keyword evidence="3 9" id="KW-1003">Cell membrane</keyword>
<comment type="function">
    <text evidence="9">Part of the twin-arginine translocation (Tat) system that transports large folded proteins containing a characteristic twin-arginine motif in their signal peptide across membranes. TatA could form the protein-conducting channel of the Tat system.</text>
</comment>
<evidence type="ECO:0000313" key="12">
    <source>
        <dbReference type="Proteomes" id="UP000186878"/>
    </source>
</evidence>
<dbReference type="PANTHER" id="PTHR42982:SF1">
    <property type="entry name" value="SEC-INDEPENDENT PROTEIN TRANSLOCASE PROTEIN TATA"/>
    <property type="match status" value="1"/>
</dbReference>
<comment type="similarity">
    <text evidence="9">Belongs to the TatA/E family.</text>
</comment>
<evidence type="ECO:0000256" key="5">
    <source>
        <dbReference type="ARBA" id="ARBA00022927"/>
    </source>
</evidence>
<feature type="transmembrane region" description="Helical" evidence="9">
    <location>
        <begin position="6"/>
        <end position="23"/>
    </location>
</feature>
<comment type="subcellular location">
    <subcellularLocation>
        <location evidence="1 9">Cell membrane</location>
        <topology evidence="1 9">Single-pass membrane protein</topology>
    </subcellularLocation>
</comment>
<keyword evidence="6 9" id="KW-1133">Transmembrane helix</keyword>
<dbReference type="GO" id="GO:0033281">
    <property type="term" value="C:TAT protein transport complex"/>
    <property type="evidence" value="ECO:0007669"/>
    <property type="project" value="UniProtKB-UniRule"/>
</dbReference>
<evidence type="ECO:0000256" key="9">
    <source>
        <dbReference type="HAMAP-Rule" id="MF_00236"/>
    </source>
</evidence>
<evidence type="ECO:0000256" key="6">
    <source>
        <dbReference type="ARBA" id="ARBA00022989"/>
    </source>
</evidence>
<proteinExistence type="inferred from homology"/>
<dbReference type="GO" id="GO:0008320">
    <property type="term" value="F:protein transmembrane transporter activity"/>
    <property type="evidence" value="ECO:0007669"/>
    <property type="project" value="UniProtKB-UniRule"/>
</dbReference>
<dbReference type="AlphaFoldDB" id="A0A1Q8SX34"/>
<dbReference type="STRING" id="404433.BTW07_00265"/>
<comment type="caution">
    <text evidence="11">The sequence shown here is derived from an EMBL/GenBank/DDBJ whole genome shotgun (WGS) entry which is preliminary data.</text>
</comment>
<keyword evidence="8 9" id="KW-0472">Membrane</keyword>
<keyword evidence="4 9" id="KW-0812">Transmembrane</keyword>
<dbReference type="InterPro" id="IPR003369">
    <property type="entry name" value="TatA/B/E"/>
</dbReference>
<feature type="compositionally biased region" description="Basic and acidic residues" evidence="10">
    <location>
        <begin position="82"/>
        <end position="100"/>
    </location>
</feature>
<keyword evidence="12" id="KW-1185">Reference proteome</keyword>
<sequence>MLGGISIWQLLIVLGIIILIFGTKKLRNVGSDLGGAVKGFKKAVGEDEEEKKGSNTQQSIDHSQDATRNTTPHDTTSQDSNFDSRPDETKTTSGDKVERQ</sequence>
<dbReference type="Proteomes" id="UP000186878">
    <property type="component" value="Unassembled WGS sequence"/>
</dbReference>
<evidence type="ECO:0000256" key="10">
    <source>
        <dbReference type="SAM" id="MobiDB-lite"/>
    </source>
</evidence>
<dbReference type="GO" id="GO:0043953">
    <property type="term" value="P:protein transport by the Tat complex"/>
    <property type="evidence" value="ECO:0007669"/>
    <property type="project" value="UniProtKB-UniRule"/>
</dbReference>
<evidence type="ECO:0000313" key="11">
    <source>
        <dbReference type="EMBL" id="OLO05977.1"/>
    </source>
</evidence>
<reference evidence="11 12" key="1">
    <citation type="submission" date="2016-12" db="EMBL/GenBank/DDBJ databases">
        <title>Draft genome sequences of strains Salinicola socius SMB35, Salinicola sp. MH3R3-1 and Chromohalobacter sp. SMB17 from the Verkhnekamsk potash mining region of Russia.</title>
        <authorList>
            <person name="Mavrodi D.V."/>
            <person name="Olsson B.E."/>
            <person name="Korsakova E.S."/>
            <person name="Pyankova A."/>
            <person name="Mavrodi O.V."/>
            <person name="Plotnikova E.G."/>
        </authorList>
    </citation>
    <scope>NUCLEOTIDE SEQUENCE [LARGE SCALE GENOMIC DNA]</scope>
    <source>
        <strain evidence="11 12">SMB35</strain>
    </source>
</reference>
<protein>
    <recommendedName>
        <fullName evidence="9">Sec-independent protein translocase protein TatA</fullName>
    </recommendedName>
</protein>
<feature type="region of interest" description="Disordered" evidence="10">
    <location>
        <begin position="41"/>
        <end position="100"/>
    </location>
</feature>
<dbReference type="PANTHER" id="PTHR42982">
    <property type="entry name" value="SEC-INDEPENDENT PROTEIN TRANSLOCASE PROTEIN TATA"/>
    <property type="match status" value="1"/>
</dbReference>
<keyword evidence="7 9" id="KW-0811">Translocation</keyword>
<dbReference type="Gene3D" id="1.20.5.3310">
    <property type="match status" value="1"/>
</dbReference>
<evidence type="ECO:0000256" key="7">
    <source>
        <dbReference type="ARBA" id="ARBA00023010"/>
    </source>
</evidence>
<evidence type="ECO:0000256" key="8">
    <source>
        <dbReference type="ARBA" id="ARBA00023136"/>
    </source>
</evidence>
<dbReference type="RefSeq" id="WP_075568148.1">
    <property type="nucleotide sequence ID" value="NZ_MSDO01000001.1"/>
</dbReference>